<keyword evidence="4" id="KW-1133">Transmembrane helix</keyword>
<protein>
    <recommendedName>
        <fullName evidence="5">Strictosidine synthase conserved region domain-containing protein</fullName>
    </recommendedName>
</protein>
<name>A0A1B6MR15_9HEMI</name>
<evidence type="ECO:0000256" key="4">
    <source>
        <dbReference type="SAM" id="Phobius"/>
    </source>
</evidence>
<organism evidence="6">
    <name type="scientific">Graphocephala atropunctata</name>
    <dbReference type="NCBI Taxonomy" id="36148"/>
    <lineage>
        <taxon>Eukaryota</taxon>
        <taxon>Metazoa</taxon>
        <taxon>Ecdysozoa</taxon>
        <taxon>Arthropoda</taxon>
        <taxon>Hexapoda</taxon>
        <taxon>Insecta</taxon>
        <taxon>Pterygota</taxon>
        <taxon>Neoptera</taxon>
        <taxon>Paraneoptera</taxon>
        <taxon>Hemiptera</taxon>
        <taxon>Auchenorrhyncha</taxon>
        <taxon>Membracoidea</taxon>
        <taxon>Cicadellidae</taxon>
        <taxon>Cicadellinae</taxon>
        <taxon>Cicadellini</taxon>
        <taxon>Graphocephala</taxon>
    </lineage>
</organism>
<gene>
    <name evidence="6" type="ORF">g.54559</name>
</gene>
<dbReference type="Gene3D" id="2.120.10.30">
    <property type="entry name" value="TolB, C-terminal domain"/>
    <property type="match status" value="1"/>
</dbReference>
<dbReference type="AlphaFoldDB" id="A0A1B6MR15"/>
<dbReference type="PANTHER" id="PTHR10426:SF88">
    <property type="entry name" value="ADIPOCYTE PLASMA MEMBRANE-ASSOCIATED PROTEIN HEMOMUCIN-RELATED"/>
    <property type="match status" value="1"/>
</dbReference>
<evidence type="ECO:0000256" key="1">
    <source>
        <dbReference type="ARBA" id="ARBA00009191"/>
    </source>
</evidence>
<dbReference type="GO" id="GO:0016787">
    <property type="term" value="F:hydrolase activity"/>
    <property type="evidence" value="ECO:0007669"/>
    <property type="project" value="TreeGrafter"/>
</dbReference>
<evidence type="ECO:0000256" key="3">
    <source>
        <dbReference type="ARBA" id="ARBA00023180"/>
    </source>
</evidence>
<dbReference type="EMBL" id="GEBQ01001607">
    <property type="protein sequence ID" value="JAT38370.1"/>
    <property type="molecule type" value="Transcribed_RNA"/>
</dbReference>
<proteinExistence type="inferred from homology"/>
<dbReference type="PANTHER" id="PTHR10426">
    <property type="entry name" value="STRICTOSIDINE SYNTHASE-RELATED"/>
    <property type="match status" value="1"/>
</dbReference>
<keyword evidence="3" id="KW-0325">Glycoprotein</keyword>
<dbReference type="InterPro" id="IPR011042">
    <property type="entry name" value="6-blade_b-propeller_TolB-like"/>
</dbReference>
<evidence type="ECO:0000313" key="6">
    <source>
        <dbReference type="EMBL" id="JAT38370.1"/>
    </source>
</evidence>
<accession>A0A1B6MR15</accession>
<feature type="transmembrane region" description="Helical" evidence="4">
    <location>
        <begin position="12"/>
        <end position="31"/>
    </location>
</feature>
<evidence type="ECO:0000256" key="2">
    <source>
        <dbReference type="ARBA" id="ARBA00022553"/>
    </source>
</evidence>
<keyword evidence="4" id="KW-0472">Membrane</keyword>
<feature type="domain" description="Strictosidine synthase conserved region" evidence="5">
    <location>
        <begin position="166"/>
        <end position="251"/>
    </location>
</feature>
<dbReference type="Pfam" id="PF03088">
    <property type="entry name" value="Str_synth"/>
    <property type="match status" value="1"/>
</dbReference>
<dbReference type="Pfam" id="PF20067">
    <property type="entry name" value="SSL_N"/>
    <property type="match status" value="1"/>
</dbReference>
<keyword evidence="2" id="KW-0597">Phosphoprotein</keyword>
<comment type="similarity">
    <text evidence="1">Belongs to the strictosidine synthase family.</text>
</comment>
<reference evidence="6" key="1">
    <citation type="submission" date="2015-11" db="EMBL/GenBank/DDBJ databases">
        <title>De novo transcriptome assembly of four potential Pierce s Disease insect vectors from Arizona vineyards.</title>
        <authorList>
            <person name="Tassone E.E."/>
        </authorList>
    </citation>
    <scope>NUCLEOTIDE SEQUENCE</scope>
</reference>
<evidence type="ECO:0000259" key="5">
    <source>
        <dbReference type="Pfam" id="PF03088"/>
    </source>
</evidence>
<sequence>MGFLSKTFNILLRLTAVLLVITFIPGIPPYMEFEAYNLTPPLPLEGSLALNNKLNNAEKLFEDEIKGPEHLEVHNGVLYTSLDGGYVVKIISDKIVPVVKFGKKCDGLYEPEICGRPLGLSFDSKGFMYTADAYYGIFKVNVSTGEYYQLVSMDTKIGEKAPKFPNSLTVAKDGSVYWTDSSTTHSYHDGMYMMLGNGNGRLIKYDPKTKSNTILIDNLHCANGVALSRDESFVLVCDLFRSRILKYNLKGPNAGKSEVFLDGLPGYPDNLHSDSKGEFHVGFTQDVDQGHPSVTALLGPYPLVRKLLARLMYLLELPALQLNLYYPNFNSKVYAHWIGNFAMIHQSLIWRSTVIFFNEEGKITRSLHSTDGKISGISDIAQVDNFYYLGSYNSPYLARVKAS</sequence>
<dbReference type="SUPFAM" id="SSF63829">
    <property type="entry name" value="Calcium-dependent phosphotriesterase"/>
    <property type="match status" value="1"/>
</dbReference>
<dbReference type="InterPro" id="IPR018119">
    <property type="entry name" value="Strictosidine_synth_cons-reg"/>
</dbReference>
<dbReference type="GO" id="GO:0012505">
    <property type="term" value="C:endomembrane system"/>
    <property type="evidence" value="ECO:0007669"/>
    <property type="project" value="TreeGrafter"/>
</dbReference>
<keyword evidence="4" id="KW-0812">Transmembrane</keyword>